<dbReference type="AlphaFoldDB" id="A0A1F5S7C2"/>
<dbReference type="STRING" id="1797985.A2Y83_04140"/>
<reference evidence="1 2" key="1">
    <citation type="journal article" date="2016" name="Nat. Commun.">
        <title>Thousands of microbial genomes shed light on interconnected biogeochemical processes in an aquifer system.</title>
        <authorList>
            <person name="Anantharaman K."/>
            <person name="Brown C.T."/>
            <person name="Hug L.A."/>
            <person name="Sharon I."/>
            <person name="Castelle C.J."/>
            <person name="Probst A.J."/>
            <person name="Thomas B.C."/>
            <person name="Singh A."/>
            <person name="Wilkins M.J."/>
            <person name="Karaoz U."/>
            <person name="Brodie E.L."/>
            <person name="Williams K.H."/>
            <person name="Hubbard S.S."/>
            <person name="Banfield J.F."/>
        </authorList>
    </citation>
    <scope>NUCLEOTIDE SEQUENCE [LARGE SCALE GENOMIC DNA]</scope>
</reference>
<dbReference type="EMBL" id="MFFS01000026">
    <property type="protein sequence ID" value="OGF22452.1"/>
    <property type="molecule type" value="Genomic_DNA"/>
</dbReference>
<comment type="caution">
    <text evidence="1">The sequence shown here is derived from an EMBL/GenBank/DDBJ whole genome shotgun (WGS) entry which is preliminary data.</text>
</comment>
<sequence length="666" mass="76658">MFRQIKEEYKHKFETANDGIFAVSIKASCKGGKFFGLLGGEDLQVELDDIKLREIPSKNNRQYYNIPPAWNGAKLKGLSKTVIFILELKAGKHSIKFIPKLGAVIEEKPEIMEIKNPNDIKLDLHEQAQDGNRRPWVVLALIDLPLRILDVSVKCEQRKRDSDDIKMVIDGKTQKNEFETWWGKNWFWQGRRLRGYIEERRFYLNLEKSNHYIEFWADRIPTLNYIWIYLGIAEDEDEQQDDGNNEEIYKDPIKAEEGFNEIYVLKDAAFVDSSSMSESDVQEFLDSYTEKNKIHISTIDFNGQKAAYLIKKASEEYNINPKLLLSKLQVEQQLIKGDKAANPTEQQLNGAMGVGMLDNGTVIDGLQGFVNQINYAAKYFWQYFSEAEAVDFTHKNVDGKELKAVNAATYSLYRYTPHVAGPKLVYDVYKMFFGAEDLGGLLQEIDNKGSINLKLLSSIALVSVLLLCGICFARSRKEAPIFSWRNEVELNNSSKIITDLKIFSEKKVTEADGQYCGFRFGKIYESNAELFLSHDNKIIDTVNLTNPKLVLPEFSEKYLFYYKPLDIDGDGKKQEFVVQEYASCNGNLLSFIKVNDESQKIEKMPIIYQNGEEGGNLYVDIGEDAFDLNNGNVEIKYYDLERGEFIKDYYEFDREKNKLVWSKANI</sequence>
<protein>
    <submittedName>
        <fullName evidence="1">Uncharacterized protein</fullName>
    </submittedName>
</protein>
<gene>
    <name evidence="1" type="ORF">A2Y83_04140</name>
</gene>
<accession>A0A1F5S7C2</accession>
<name>A0A1F5S7C2_9BACT</name>
<organism evidence="1 2">
    <name type="scientific">Candidatus Falkowbacteria bacterium RBG_13_39_14</name>
    <dbReference type="NCBI Taxonomy" id="1797985"/>
    <lineage>
        <taxon>Bacteria</taxon>
        <taxon>Candidatus Falkowiibacteriota</taxon>
    </lineage>
</organism>
<evidence type="ECO:0000313" key="1">
    <source>
        <dbReference type="EMBL" id="OGF22452.1"/>
    </source>
</evidence>
<evidence type="ECO:0000313" key="2">
    <source>
        <dbReference type="Proteomes" id="UP000178323"/>
    </source>
</evidence>
<proteinExistence type="predicted"/>
<dbReference type="Proteomes" id="UP000178323">
    <property type="component" value="Unassembled WGS sequence"/>
</dbReference>